<dbReference type="Pfam" id="PF07727">
    <property type="entry name" value="RVT_2"/>
    <property type="match status" value="1"/>
</dbReference>
<reference evidence="4" key="1">
    <citation type="journal article" date="2019" name="Sci. Rep.">
        <title>Draft genome of Tanacetum cinerariifolium, the natural source of mosquito coil.</title>
        <authorList>
            <person name="Yamashiro T."/>
            <person name="Shiraishi A."/>
            <person name="Satake H."/>
            <person name="Nakayama K."/>
        </authorList>
    </citation>
    <scope>NUCLEOTIDE SEQUENCE</scope>
</reference>
<dbReference type="InterPro" id="IPR013103">
    <property type="entry name" value="RVT_2"/>
</dbReference>
<gene>
    <name evidence="4" type="ORF">Tci_050847</name>
</gene>
<dbReference type="PANTHER" id="PTHR11439:SF495">
    <property type="entry name" value="REVERSE TRANSCRIPTASE, RNA-DEPENDENT DNA POLYMERASE-RELATED"/>
    <property type="match status" value="1"/>
</dbReference>
<dbReference type="PANTHER" id="PTHR11439">
    <property type="entry name" value="GAG-POL-RELATED RETROTRANSPOSON"/>
    <property type="match status" value="1"/>
</dbReference>
<feature type="coiled-coil region" evidence="1">
    <location>
        <begin position="604"/>
        <end position="654"/>
    </location>
</feature>
<feature type="compositionally biased region" description="Basic and acidic residues" evidence="2">
    <location>
        <begin position="510"/>
        <end position="530"/>
    </location>
</feature>
<comment type="caution">
    <text evidence="4">The sequence shown here is derived from an EMBL/GenBank/DDBJ whole genome shotgun (WGS) entry which is preliminary data.</text>
</comment>
<dbReference type="AlphaFoldDB" id="A0A6L2MZQ9"/>
<accession>A0A6L2MZQ9</accession>
<keyword evidence="1" id="KW-0175">Coiled coil</keyword>
<feature type="region of interest" description="Disordered" evidence="2">
    <location>
        <begin position="882"/>
        <end position="916"/>
    </location>
</feature>
<dbReference type="EMBL" id="BKCJ010007760">
    <property type="protein sequence ID" value="GEU78869.1"/>
    <property type="molecule type" value="Genomic_DNA"/>
</dbReference>
<feature type="compositionally biased region" description="Low complexity" evidence="2">
    <location>
        <begin position="412"/>
        <end position="428"/>
    </location>
</feature>
<feature type="region of interest" description="Disordered" evidence="2">
    <location>
        <begin position="392"/>
        <end position="428"/>
    </location>
</feature>
<feature type="region of interest" description="Disordered" evidence="2">
    <location>
        <begin position="570"/>
        <end position="593"/>
    </location>
</feature>
<evidence type="ECO:0000259" key="3">
    <source>
        <dbReference type="Pfam" id="PF07727"/>
    </source>
</evidence>
<evidence type="ECO:0000313" key="4">
    <source>
        <dbReference type="EMBL" id="GEU78869.1"/>
    </source>
</evidence>
<name>A0A6L2MZQ9_TANCI</name>
<feature type="region of interest" description="Disordered" evidence="2">
    <location>
        <begin position="510"/>
        <end position="532"/>
    </location>
</feature>
<organism evidence="4">
    <name type="scientific">Tanacetum cinerariifolium</name>
    <name type="common">Dalmatian daisy</name>
    <name type="synonym">Chrysanthemum cinerariifolium</name>
    <dbReference type="NCBI Taxonomy" id="118510"/>
    <lineage>
        <taxon>Eukaryota</taxon>
        <taxon>Viridiplantae</taxon>
        <taxon>Streptophyta</taxon>
        <taxon>Embryophyta</taxon>
        <taxon>Tracheophyta</taxon>
        <taxon>Spermatophyta</taxon>
        <taxon>Magnoliopsida</taxon>
        <taxon>eudicotyledons</taxon>
        <taxon>Gunneridae</taxon>
        <taxon>Pentapetalae</taxon>
        <taxon>asterids</taxon>
        <taxon>campanulids</taxon>
        <taxon>Asterales</taxon>
        <taxon>Asteraceae</taxon>
        <taxon>Asteroideae</taxon>
        <taxon>Anthemideae</taxon>
        <taxon>Anthemidinae</taxon>
        <taxon>Tanacetum</taxon>
    </lineage>
</organism>
<protein>
    <submittedName>
        <fullName evidence="4">Copia protein</fullName>
    </submittedName>
</protein>
<feature type="compositionally biased region" description="Polar residues" evidence="2">
    <location>
        <begin position="392"/>
        <end position="411"/>
    </location>
</feature>
<evidence type="ECO:0000256" key="1">
    <source>
        <dbReference type="SAM" id="Coils"/>
    </source>
</evidence>
<evidence type="ECO:0000256" key="2">
    <source>
        <dbReference type="SAM" id="MobiDB-lite"/>
    </source>
</evidence>
<feature type="domain" description="Reverse transcriptase Ty1/copia-type" evidence="3">
    <location>
        <begin position="143"/>
        <end position="196"/>
    </location>
</feature>
<proteinExistence type="predicted"/>
<sequence>MKEAKGKSPIESITGYRDLNTEFQDCFENSSNEVTTASSTVPTVGKNSLNSTNTFSAAGLSNTAVSPTYGDASQFPDDLNIPGLEDIIYSNDEDVVETDQGVRSIGTKWVLKNKKDERGIVIKNKARLVAQGHTQEEGIDYDEMDVKSAFLYGTIDEEVYVMQPPGFQDPEYPARVYKVENAMYGLHQAPRAWYDVRSANTPMDKENPCGKDETGKDVNLHMHQVTPKECHLHAVKRIFRYLKCHPKLGLWYPKDSPFDLVAYSDSDYGGATQDRKSTTGGHYFIRDCFEKKLISMEHIHTDDNVADLLTKPFDAGRFQYLVVEQAMRGYVKGNHVIYTTFTDPTGEKMFCNNDSLLKDLLEFLTFEALWVNSPSFLGRTVPLFPTMLVTMSEGSGTPTEPQHTPSPEAQQTSPTATSSSSLPPVTTTTIPTVIPTVIPQLSQGEACPTDSGLEAEQDMANITKTSTLPSDSTLRVTSLAADEGITQEKLNGLTDLWNDDPSGDDATIKGRSFDTEEEAGIERSTKKGSDDTEEMVNVLTSFDATSVLSSEVQVSVSPAAEVATLSVPPTTITPYSRRKGKEKMVESETPKKKKLHEQMDVQMARQLEEEMARDVQRKNEQIARDAETARIHAEEELQIMIDGLERNNETTQQRKPLSKKQQREFYISVLRSHARWKTKHFKGMSLEEIREKFVLVWKQIEDFVLIGSKQEREIFKRKRLREDLNQLWAFVKETLNIRYATSDKEKELWVELKRLYQPDVEDQLWTQTQDLMHDPVEWRLYDSCGVHHVLSRDQKIFMMVEKEYPLRKGVSIAMIIDKLQKKFPLLVKKVPPAKKRDATAEKISLLMKIGVVDPFFGNNTTRRHHPQSHHLSRTIYTPLPPLSSPSTAGTTTPKHHHHLVSRRTTTTSSSPPPSSMWHNHTNATTTAIAPSRLPLVLKHHQGAFGVCTSRGVLGLVDLGSFGLVINQKWVLVCVAAAARLRLGLALAEGAFGFAYDKQRVRLVVKTTTMVCLDLGALAYRVRLVD</sequence>